<name>A0ABS7YLM8_9VIBR</name>
<comment type="subcellular location">
    <subcellularLocation>
        <location evidence="7">Cell inner membrane</location>
    </subcellularLocation>
    <subcellularLocation>
        <location evidence="1">Cell membrane</location>
        <topology evidence="1">Single-pass membrane protein</topology>
    </subcellularLocation>
</comment>
<evidence type="ECO:0000259" key="9">
    <source>
        <dbReference type="Pfam" id="PF03872"/>
    </source>
</evidence>
<keyword evidence="7" id="KW-0997">Cell inner membrane</keyword>
<feature type="domain" description="Anti sigma-E protein RseA N-terminal" evidence="9">
    <location>
        <begin position="5"/>
        <end position="101"/>
    </location>
</feature>
<evidence type="ECO:0000256" key="1">
    <source>
        <dbReference type="ARBA" id="ARBA00004162"/>
    </source>
</evidence>
<dbReference type="SUPFAM" id="SSF89069">
    <property type="entry name" value="N-terminal, cytoplasmic domain of anti-sigmaE factor RseA"/>
    <property type="match status" value="1"/>
</dbReference>
<evidence type="ECO:0000259" key="10">
    <source>
        <dbReference type="Pfam" id="PF03873"/>
    </source>
</evidence>
<organism evidence="11 12">
    <name type="scientific">Vibrio tritonius</name>
    <dbReference type="NCBI Taxonomy" id="1435069"/>
    <lineage>
        <taxon>Bacteria</taxon>
        <taxon>Pseudomonadati</taxon>
        <taxon>Pseudomonadota</taxon>
        <taxon>Gammaproteobacteria</taxon>
        <taxon>Vibrionales</taxon>
        <taxon>Vibrionaceae</taxon>
        <taxon>Vibrio</taxon>
    </lineage>
</organism>
<evidence type="ECO:0000256" key="3">
    <source>
        <dbReference type="ARBA" id="ARBA00022475"/>
    </source>
</evidence>
<dbReference type="PIRSF" id="PIRSF016938">
    <property type="entry name" value="RseA"/>
    <property type="match status" value="1"/>
</dbReference>
<dbReference type="Pfam" id="PF03873">
    <property type="entry name" value="RseA_C"/>
    <property type="match status" value="1"/>
</dbReference>
<keyword evidence="4 8" id="KW-0812">Transmembrane</keyword>
<evidence type="ECO:0000256" key="4">
    <source>
        <dbReference type="ARBA" id="ARBA00022692"/>
    </source>
</evidence>
<dbReference type="CDD" id="cd16328">
    <property type="entry name" value="RseA_N"/>
    <property type="match status" value="1"/>
</dbReference>
<sequence>MVKRMADKEKLSALMDGELIDKVLIQELVDDQEGLEAWEHYHLIGDVLRGDAPERPEWNIAESVALALENEPVHNTNATTPLRVVAETPLTVEEQPVPAKARRQMPAWLSQLGQVAVAACVSFVVILGVQQYGNGNHAPGAQSQDDQIPVLQTIPLSGTAEPVSLTRDSVQKQSHEANLQEQRRRVNALLQDYELQLRLNSEGNAATTQNDPIEPVVE</sequence>
<dbReference type="PANTHER" id="PTHR38104">
    <property type="match status" value="1"/>
</dbReference>
<feature type="domain" description="Anti sigma-E protein RseA C-terminal" evidence="10">
    <location>
        <begin position="147"/>
        <end position="199"/>
    </location>
</feature>
<keyword evidence="3 7" id="KW-1003">Cell membrane</keyword>
<dbReference type="InterPro" id="IPR036147">
    <property type="entry name" value="Anti-sigma_E_RseA_N_sf"/>
</dbReference>
<dbReference type="InterPro" id="IPR005572">
    <property type="entry name" value="Anti-sigma_E_RseA_N"/>
</dbReference>
<gene>
    <name evidence="11" type="ORF">LDJ79_07610</name>
</gene>
<keyword evidence="5 8" id="KW-1133">Transmembrane helix</keyword>
<dbReference type="Proteomes" id="UP001199044">
    <property type="component" value="Unassembled WGS sequence"/>
</dbReference>
<feature type="transmembrane region" description="Helical" evidence="8">
    <location>
        <begin position="108"/>
        <end position="129"/>
    </location>
</feature>
<accession>A0ABS7YLM8</accession>
<dbReference type="EMBL" id="JAIWIU010000043">
    <property type="protein sequence ID" value="MCA2015972.1"/>
    <property type="molecule type" value="Genomic_DNA"/>
</dbReference>
<evidence type="ECO:0000313" key="12">
    <source>
        <dbReference type="Proteomes" id="UP001199044"/>
    </source>
</evidence>
<evidence type="ECO:0000256" key="8">
    <source>
        <dbReference type="SAM" id="Phobius"/>
    </source>
</evidence>
<dbReference type="InterPro" id="IPR052383">
    <property type="entry name" value="Anti-sigma-E_RseA-like"/>
</dbReference>
<comment type="function">
    <text evidence="7">An anti-sigma factor for extracytoplasmic function (ECF) sigma factor sigma-E (RpoE). ECF sigma factors are held in an inactive form by an anti-sigma factor until released by regulated intramembrane proteolysis (RIP). RIP occurs when an extracytoplasmic signal triggers a concerted proteolytic cascade to transmit information and elicit cellular responses. The membrane-spanning regulatory substrate protein is first cut periplasmically (site-1 protease, S1P, DegS), then within the membrane itself (site-2 protease, S2P, RseP), while cytoplasmic proteases finish degrading the anti-sigma factor, liberating sigma-E.</text>
</comment>
<dbReference type="Gene3D" id="1.20.5.3960">
    <property type="match status" value="1"/>
</dbReference>
<keyword evidence="6 7" id="KW-0472">Membrane</keyword>
<comment type="similarity">
    <text evidence="2 7">Belongs to the RseA family.</text>
</comment>
<comment type="subunit">
    <text evidence="7">Interacts 1:1 with ECF RNA polymerase sigma-E (RpoE); this inhibits the interaction of sigma-E with the RNA polymerase catalytic core and leads to a decreased expression of sigma-E-regulated genes. Interacts with RseB.</text>
</comment>
<dbReference type="PANTHER" id="PTHR38104:SF1">
    <property type="entry name" value="ANTI-SIGMA-E FACTOR RSEA"/>
    <property type="match status" value="1"/>
</dbReference>
<reference evidence="12" key="1">
    <citation type="submission" date="2023-07" db="EMBL/GenBank/DDBJ databases">
        <title>Molecular identification of indigenous halophilic bacteria isolated from red sea cost, biodegradation of synthetic dyes and assessment of degraded metabolite toxicity.</title>
        <authorList>
            <person name="Chaieb K."/>
            <person name="Altayb H.N."/>
        </authorList>
    </citation>
    <scope>NUCLEOTIDE SEQUENCE [LARGE SCALE GENOMIC DNA]</scope>
    <source>
        <strain evidence="12">K20</strain>
    </source>
</reference>
<keyword evidence="12" id="KW-1185">Reference proteome</keyword>
<evidence type="ECO:0000256" key="6">
    <source>
        <dbReference type="ARBA" id="ARBA00023136"/>
    </source>
</evidence>
<proteinExistence type="inferred from homology"/>
<dbReference type="InterPro" id="IPR026279">
    <property type="entry name" value="RseA"/>
</dbReference>
<evidence type="ECO:0000256" key="2">
    <source>
        <dbReference type="ARBA" id="ARBA00005837"/>
    </source>
</evidence>
<dbReference type="Pfam" id="PF03872">
    <property type="entry name" value="RseA_N"/>
    <property type="match status" value="1"/>
</dbReference>
<evidence type="ECO:0000313" key="11">
    <source>
        <dbReference type="EMBL" id="MCA2015972.1"/>
    </source>
</evidence>
<dbReference type="InterPro" id="IPR005573">
    <property type="entry name" value="Anti-sigma_E_RseA_C"/>
</dbReference>
<dbReference type="Gene3D" id="1.10.10.880">
    <property type="entry name" value="Anti sigma-E protein RseA, N-terminal domain"/>
    <property type="match status" value="1"/>
</dbReference>
<evidence type="ECO:0000256" key="7">
    <source>
        <dbReference type="PIRNR" id="PIRNR016938"/>
    </source>
</evidence>
<evidence type="ECO:0000256" key="5">
    <source>
        <dbReference type="ARBA" id="ARBA00022989"/>
    </source>
</evidence>
<protein>
    <recommendedName>
        <fullName evidence="7">Anti-sigma-E factor RseA</fullName>
    </recommendedName>
    <alternativeName>
        <fullName evidence="7">Regulator of SigE</fullName>
    </alternativeName>
    <alternativeName>
        <fullName evidence="7">Sigma-E anti-sigma factor RseA</fullName>
    </alternativeName>
    <alternativeName>
        <fullName evidence="7">Sigma-E factor negative regulatory protein</fullName>
    </alternativeName>
</protein>
<comment type="caution">
    <text evidence="11">The sequence shown here is derived from an EMBL/GenBank/DDBJ whole genome shotgun (WGS) entry which is preliminary data.</text>
</comment>